<dbReference type="RefSeq" id="WP_109664979.1">
    <property type="nucleotide sequence ID" value="NZ_QGGW01000001.1"/>
</dbReference>
<gene>
    <name evidence="1" type="ORF">C7455_101485</name>
</gene>
<dbReference type="OrthoDB" id="7687351at2"/>
<dbReference type="Proteomes" id="UP000245708">
    <property type="component" value="Unassembled WGS sequence"/>
</dbReference>
<name>A0A316GP60_9RHOB</name>
<comment type="caution">
    <text evidence="1">The sequence shown here is derived from an EMBL/GenBank/DDBJ whole genome shotgun (WGS) entry which is preliminary data.</text>
</comment>
<protein>
    <recommendedName>
        <fullName evidence="3">Gamma-glutamyl kinase</fullName>
    </recommendedName>
</protein>
<proteinExistence type="predicted"/>
<evidence type="ECO:0000313" key="2">
    <source>
        <dbReference type="Proteomes" id="UP000245708"/>
    </source>
</evidence>
<dbReference type="AlphaFoldDB" id="A0A316GP60"/>
<reference evidence="1 2" key="1">
    <citation type="submission" date="2018-05" db="EMBL/GenBank/DDBJ databases">
        <title>Genomic Encyclopedia of Type Strains, Phase IV (KMG-IV): sequencing the most valuable type-strain genomes for metagenomic binning, comparative biology and taxonomic classification.</title>
        <authorList>
            <person name="Goeker M."/>
        </authorList>
    </citation>
    <scope>NUCLEOTIDE SEQUENCE [LARGE SCALE GENOMIC DNA]</scope>
    <source>
        <strain evidence="1 2">DSM 16097</strain>
    </source>
</reference>
<dbReference type="EMBL" id="QGGW01000001">
    <property type="protein sequence ID" value="PWK62458.1"/>
    <property type="molecule type" value="Genomic_DNA"/>
</dbReference>
<dbReference type="SUPFAM" id="SSF52540">
    <property type="entry name" value="P-loop containing nucleoside triphosphate hydrolases"/>
    <property type="match status" value="1"/>
</dbReference>
<evidence type="ECO:0000313" key="1">
    <source>
        <dbReference type="EMBL" id="PWK62458.1"/>
    </source>
</evidence>
<dbReference type="InterPro" id="IPR027417">
    <property type="entry name" value="P-loop_NTPase"/>
</dbReference>
<accession>A0A316GP60</accession>
<evidence type="ECO:0008006" key="3">
    <source>
        <dbReference type="Google" id="ProtNLM"/>
    </source>
</evidence>
<sequence>MLLFWKAKLVLLAVPKTGTTALEEALLPHADAAILNPPEKKHVTARRWRNQLAPFFENKGGRRLETMAVIREPVDWLKSWHRYRARPEIAGSETSTAGIGFDTFVEGWLADPEPEFARVGRQSRFVSDAGGKVIVDHLFRYETLDLAIGFLENRLGQKLELTQRNVSPHTEVTLAPETEKRLRHEAGADFALWDSLAP</sequence>
<organism evidence="1 2">
    <name type="scientific">Roseicyclus mahoneyensis</name>
    <dbReference type="NCBI Taxonomy" id="164332"/>
    <lineage>
        <taxon>Bacteria</taxon>
        <taxon>Pseudomonadati</taxon>
        <taxon>Pseudomonadota</taxon>
        <taxon>Alphaproteobacteria</taxon>
        <taxon>Rhodobacterales</taxon>
        <taxon>Roseobacteraceae</taxon>
        <taxon>Roseicyclus</taxon>
    </lineage>
</organism>
<keyword evidence="2" id="KW-1185">Reference proteome</keyword>